<keyword evidence="1" id="KW-1133">Transmembrane helix</keyword>
<dbReference type="EMBL" id="JOJP01000001">
    <property type="protein sequence ID" value="KEI69556.1"/>
    <property type="molecule type" value="Genomic_DNA"/>
</dbReference>
<feature type="domain" description="EamA" evidence="2">
    <location>
        <begin position="8"/>
        <end position="136"/>
    </location>
</feature>
<evidence type="ECO:0000313" key="4">
    <source>
        <dbReference type="Proteomes" id="UP000027997"/>
    </source>
</evidence>
<keyword evidence="4" id="KW-1185">Reference proteome</keyword>
<feature type="transmembrane region" description="Helical" evidence="1">
    <location>
        <begin position="155"/>
        <end position="173"/>
    </location>
</feature>
<dbReference type="SUPFAM" id="SSF103481">
    <property type="entry name" value="Multidrug resistance efflux transporter EmrE"/>
    <property type="match status" value="2"/>
</dbReference>
<dbReference type="PANTHER" id="PTHR22911:SF79">
    <property type="entry name" value="MOBA-LIKE NTP TRANSFERASE DOMAIN-CONTAINING PROTEIN"/>
    <property type="match status" value="1"/>
</dbReference>
<protein>
    <recommendedName>
        <fullName evidence="2">EamA domain-containing protein</fullName>
    </recommendedName>
</protein>
<keyword evidence="1" id="KW-0472">Membrane</keyword>
<feature type="transmembrane region" description="Helical" evidence="1">
    <location>
        <begin position="212"/>
        <end position="235"/>
    </location>
</feature>
<evidence type="ECO:0000256" key="1">
    <source>
        <dbReference type="SAM" id="Phobius"/>
    </source>
</evidence>
<keyword evidence="1" id="KW-0812">Transmembrane</keyword>
<dbReference type="Proteomes" id="UP000027997">
    <property type="component" value="Unassembled WGS sequence"/>
</dbReference>
<dbReference type="AlphaFoldDB" id="A0A081K5Y0"/>
<feature type="domain" description="EamA" evidence="2">
    <location>
        <begin position="155"/>
        <end position="283"/>
    </location>
</feature>
<evidence type="ECO:0000259" key="2">
    <source>
        <dbReference type="Pfam" id="PF00892"/>
    </source>
</evidence>
<dbReference type="InterPro" id="IPR037185">
    <property type="entry name" value="EmrE-like"/>
</dbReference>
<gene>
    <name evidence="3" type="ORF">GV64_01305</name>
</gene>
<dbReference type="RefSeq" id="WP_020582011.1">
    <property type="nucleotide sequence ID" value="NZ_JOJP01000001.1"/>
</dbReference>
<feature type="transmembrane region" description="Helical" evidence="1">
    <location>
        <begin position="89"/>
        <end position="109"/>
    </location>
</feature>
<feature type="transmembrane region" description="Helical" evidence="1">
    <location>
        <begin position="268"/>
        <end position="287"/>
    </location>
</feature>
<dbReference type="PANTHER" id="PTHR22911">
    <property type="entry name" value="ACYL-MALONYL CONDENSING ENZYME-RELATED"/>
    <property type="match status" value="1"/>
</dbReference>
<organism evidence="3 4">
    <name type="scientific">Endozoicomonas elysicola</name>
    <dbReference type="NCBI Taxonomy" id="305900"/>
    <lineage>
        <taxon>Bacteria</taxon>
        <taxon>Pseudomonadati</taxon>
        <taxon>Pseudomonadota</taxon>
        <taxon>Gammaproteobacteria</taxon>
        <taxon>Oceanospirillales</taxon>
        <taxon>Endozoicomonadaceae</taxon>
        <taxon>Endozoicomonas</taxon>
    </lineage>
</organism>
<sequence length="294" mass="31716">MNDSRQALFTLHIAILLFGLSGLFGKLLPIDPGWIVLGRTLVGSTVLLLLLACKGKVRQMLVPGQWPINMALGSILAIHWMTFFQAIQVSSVAVGLLAFSSFPVFVTLLEPLLFKERLRWLDVLTAAGVVAGLVIVFPFSSVGSSSTFFEGKVEGLAWGIFSALLFAILSLANRSRIQKTGAMALTCLQNMGAVITTALIMPKSGVSVMLNYWPEFLILGFLCTTVPLMLFLSSLRYLKAQLVSLVTCLEPVYGIVLAALLLSEIPSLRTLAGGVVILGAITVGSLFKEKRQTI</sequence>
<reference evidence="3 4" key="1">
    <citation type="submission" date="2014-06" db="EMBL/GenBank/DDBJ databases">
        <title>Whole Genome Sequences of Three Symbiotic Endozoicomonas Bacteria.</title>
        <authorList>
            <person name="Neave M.J."/>
            <person name="Apprill A."/>
            <person name="Voolstra C.R."/>
        </authorList>
    </citation>
    <scope>NUCLEOTIDE SEQUENCE [LARGE SCALE GENOMIC DNA]</scope>
    <source>
        <strain evidence="3 4">DSM 22380</strain>
    </source>
</reference>
<dbReference type="InterPro" id="IPR000620">
    <property type="entry name" value="EamA_dom"/>
</dbReference>
<dbReference type="Pfam" id="PF00892">
    <property type="entry name" value="EamA"/>
    <property type="match status" value="2"/>
</dbReference>
<feature type="transmembrane region" description="Helical" evidence="1">
    <location>
        <begin position="242"/>
        <end position="262"/>
    </location>
</feature>
<evidence type="ECO:0000313" key="3">
    <source>
        <dbReference type="EMBL" id="KEI69556.1"/>
    </source>
</evidence>
<feature type="transmembrane region" description="Helical" evidence="1">
    <location>
        <begin position="180"/>
        <end position="200"/>
    </location>
</feature>
<dbReference type="eggNOG" id="COG0697">
    <property type="taxonomic scope" value="Bacteria"/>
</dbReference>
<feature type="transmembrane region" description="Helical" evidence="1">
    <location>
        <begin position="34"/>
        <end position="53"/>
    </location>
</feature>
<proteinExistence type="predicted"/>
<feature type="transmembrane region" description="Helical" evidence="1">
    <location>
        <begin position="65"/>
        <end position="83"/>
    </location>
</feature>
<feature type="transmembrane region" description="Helical" evidence="1">
    <location>
        <begin position="7"/>
        <end position="28"/>
    </location>
</feature>
<comment type="caution">
    <text evidence="3">The sequence shown here is derived from an EMBL/GenBank/DDBJ whole genome shotgun (WGS) entry which is preliminary data.</text>
</comment>
<name>A0A081K5Y0_9GAMM</name>
<accession>A0A081K5Y0</accession>
<dbReference type="GO" id="GO:0016020">
    <property type="term" value="C:membrane"/>
    <property type="evidence" value="ECO:0007669"/>
    <property type="project" value="InterPro"/>
</dbReference>
<feature type="transmembrane region" description="Helical" evidence="1">
    <location>
        <begin position="121"/>
        <end position="143"/>
    </location>
</feature>